<keyword evidence="2" id="KW-0540">Nuclease</keyword>
<dbReference type="InterPro" id="IPR011856">
    <property type="entry name" value="tRNA_endonuc-like_dom_sf"/>
</dbReference>
<dbReference type="KEGG" id="ccam:M5D45_22480"/>
<gene>
    <name evidence="2" type="ORF">M5D45_22480</name>
</gene>
<evidence type="ECO:0000313" key="3">
    <source>
        <dbReference type="Proteomes" id="UP001056132"/>
    </source>
</evidence>
<dbReference type="RefSeq" id="WP_211943703.1">
    <property type="nucleotide sequence ID" value="NZ_CAJPVH010000038.1"/>
</dbReference>
<evidence type="ECO:0000259" key="1">
    <source>
        <dbReference type="Pfam" id="PF04471"/>
    </source>
</evidence>
<dbReference type="InterPro" id="IPR011335">
    <property type="entry name" value="Restrct_endonuc-II-like"/>
</dbReference>
<keyword evidence="2" id="KW-0255">Endonuclease</keyword>
<dbReference type="Gene3D" id="3.40.1350.10">
    <property type="match status" value="1"/>
</dbReference>
<evidence type="ECO:0000313" key="2">
    <source>
        <dbReference type="EMBL" id="URF07928.1"/>
    </source>
</evidence>
<dbReference type="InterPro" id="IPR007560">
    <property type="entry name" value="Restrct_endonuc_IV_Mrr"/>
</dbReference>
<dbReference type="SUPFAM" id="SSF52980">
    <property type="entry name" value="Restriction endonuclease-like"/>
    <property type="match status" value="1"/>
</dbReference>
<dbReference type="Pfam" id="PF04471">
    <property type="entry name" value="Mrr_cat"/>
    <property type="match status" value="1"/>
</dbReference>
<reference evidence="2" key="2">
    <citation type="submission" date="2022-05" db="EMBL/GenBank/DDBJ databases">
        <authorList>
            <person name="Kunte H.-J."/>
        </authorList>
    </citation>
    <scope>NUCLEOTIDE SEQUENCE</scope>
    <source>
        <strain evidence="2">G5</strain>
    </source>
</reference>
<name>A0AAE9I6Z2_9BURK</name>
<dbReference type="EMBL" id="CP097331">
    <property type="protein sequence ID" value="URF07928.1"/>
    <property type="molecule type" value="Genomic_DNA"/>
</dbReference>
<feature type="domain" description="Restriction endonuclease type IV Mrr" evidence="1">
    <location>
        <begin position="70"/>
        <end position="182"/>
    </location>
</feature>
<keyword evidence="2" id="KW-0378">Hydrolase</keyword>
<dbReference type="AlphaFoldDB" id="A0AAE9I6Z2"/>
<protein>
    <submittedName>
        <fullName evidence="2">Restriction endonuclease</fullName>
    </submittedName>
</protein>
<organism evidence="2 3">
    <name type="scientific">Cupriavidus campinensis</name>
    <dbReference type="NCBI Taxonomy" id="151783"/>
    <lineage>
        <taxon>Bacteria</taxon>
        <taxon>Pseudomonadati</taxon>
        <taxon>Pseudomonadota</taxon>
        <taxon>Betaproteobacteria</taxon>
        <taxon>Burkholderiales</taxon>
        <taxon>Burkholderiaceae</taxon>
        <taxon>Cupriavidus</taxon>
    </lineage>
</organism>
<reference evidence="2" key="1">
    <citation type="journal article" date="2022" name="Microbiol. Resour. Announc.">
        <title>Genome Sequence of Cupriavidus campinensis Strain G5, a Member of a Bacterial Consortium Capable of Polyethylene Degradation.</title>
        <authorList>
            <person name="Schneider B."/>
            <person name="Pfeiffer F."/>
            <person name="Dyall-Smith M."/>
            <person name="Kunte H.J."/>
        </authorList>
    </citation>
    <scope>NUCLEOTIDE SEQUENCE</scope>
    <source>
        <strain evidence="2">G5</strain>
    </source>
</reference>
<dbReference type="PANTHER" id="PTHR30015">
    <property type="entry name" value="MRR RESTRICTION SYSTEM PROTEIN"/>
    <property type="match status" value="1"/>
</dbReference>
<dbReference type="GO" id="GO:0003677">
    <property type="term" value="F:DNA binding"/>
    <property type="evidence" value="ECO:0007669"/>
    <property type="project" value="InterPro"/>
</dbReference>
<dbReference type="GO" id="GO:0015666">
    <property type="term" value="F:restriction endodeoxyribonuclease activity"/>
    <property type="evidence" value="ECO:0007669"/>
    <property type="project" value="TreeGrafter"/>
</dbReference>
<proteinExistence type="predicted"/>
<dbReference type="GO" id="GO:0009307">
    <property type="term" value="P:DNA restriction-modification system"/>
    <property type="evidence" value="ECO:0007669"/>
    <property type="project" value="InterPro"/>
</dbReference>
<accession>A0AAE9I6Z2</accession>
<dbReference type="Proteomes" id="UP001056132">
    <property type="component" value="Chromosome 2"/>
</dbReference>
<dbReference type="InterPro" id="IPR052906">
    <property type="entry name" value="Type_IV_Methyl-Rstrct_Enzyme"/>
</dbReference>
<sequence>MQKKTESRTGDKMGSDAGWLQKAMDAAAQFVEAGKALQGKQEDDQKDREKLLLQFDRPRIPTDEFTLDLLRSLSWNRFEELCSAYFAAHGFRTDKKSHGADGGIDIRLYFRDMPEPVKLIQCKGWRRKRVDVDQIRALMGVMARENVKEGVFVTMSTFTRPAQVEAAAGKVLLLDGETFVERLSMLDAERKAPLLRKATEGEFWRPICARCGVAMNPVKNAERPFWGCANFARKKCRSTIALSSGQG</sequence>
<dbReference type="PANTHER" id="PTHR30015:SF7">
    <property type="entry name" value="TYPE IV METHYL-DIRECTED RESTRICTION ENZYME ECOKMRR"/>
    <property type="match status" value="1"/>
</dbReference>